<accession>A0ABQ8UT98</accession>
<organism evidence="2 3">
    <name type="scientific">Paratrimastix pyriformis</name>
    <dbReference type="NCBI Taxonomy" id="342808"/>
    <lineage>
        <taxon>Eukaryota</taxon>
        <taxon>Metamonada</taxon>
        <taxon>Preaxostyla</taxon>
        <taxon>Paratrimastigidae</taxon>
        <taxon>Paratrimastix</taxon>
    </lineage>
</organism>
<dbReference type="SMART" id="SM00174">
    <property type="entry name" value="RHO"/>
    <property type="match status" value="1"/>
</dbReference>
<comment type="caution">
    <text evidence="2">The sequence shown here is derived from an EMBL/GenBank/DDBJ whole genome shotgun (WGS) entry which is preliminary data.</text>
</comment>
<keyword evidence="3" id="KW-1185">Reference proteome</keyword>
<dbReference type="PANTHER" id="PTHR47978">
    <property type="match status" value="1"/>
</dbReference>
<name>A0ABQ8UT98_9EUKA</name>
<dbReference type="SMART" id="SM00175">
    <property type="entry name" value="RAB"/>
    <property type="match status" value="1"/>
</dbReference>
<dbReference type="Gene3D" id="3.40.50.300">
    <property type="entry name" value="P-loop containing nucleotide triphosphate hydrolases"/>
    <property type="match status" value="1"/>
</dbReference>
<evidence type="ECO:0000256" key="1">
    <source>
        <dbReference type="ARBA" id="ARBA00022741"/>
    </source>
</evidence>
<dbReference type="InterPro" id="IPR001806">
    <property type="entry name" value="Small_GTPase"/>
</dbReference>
<dbReference type="SUPFAM" id="SSF52540">
    <property type="entry name" value="P-loop containing nucleoside triphosphate hydrolases"/>
    <property type="match status" value="1"/>
</dbReference>
<sequence length="315" mass="35573">MPPLGFFSVLSLAPLEIETPPEFHQKNWVGKRKRNARMSCLPLSSSQHVFSFPPTPLAFILPELLAMILARVKRRSLPACLAVARGWHSAGMSPFCWKTRCMLHGYWNQTDEDGCQPIHMGISFNPWMESYYLRKFSPFRIKYILLVPGSGRTALVDRWVQQSFITDRHFILGMNVNSRLFWISPGVFLDAELFEGNEYDQYSDVALVCFDVTQGMQFAMARRWVRLILGGATRALPALVACKADLKTHRVVSGLQAAVYARKAGIPFFECSALTGEGVTECFEGLGRQALKRRVGECLLPETQRPECAGWCKIC</sequence>
<dbReference type="SMART" id="SM00173">
    <property type="entry name" value="RAS"/>
    <property type="match status" value="1"/>
</dbReference>
<dbReference type="EMBL" id="JAPMOS010000003">
    <property type="protein sequence ID" value="KAJ4462357.1"/>
    <property type="molecule type" value="Genomic_DNA"/>
</dbReference>
<dbReference type="InterPro" id="IPR027417">
    <property type="entry name" value="P-loop_NTPase"/>
</dbReference>
<evidence type="ECO:0000313" key="3">
    <source>
        <dbReference type="Proteomes" id="UP001141327"/>
    </source>
</evidence>
<keyword evidence="1" id="KW-0547">Nucleotide-binding</keyword>
<proteinExistence type="predicted"/>
<dbReference type="InterPro" id="IPR036047">
    <property type="entry name" value="F-box-like_dom_sf"/>
</dbReference>
<evidence type="ECO:0000313" key="2">
    <source>
        <dbReference type="EMBL" id="KAJ4462357.1"/>
    </source>
</evidence>
<dbReference type="Pfam" id="PF00071">
    <property type="entry name" value="Ras"/>
    <property type="match status" value="1"/>
</dbReference>
<dbReference type="SUPFAM" id="SSF81383">
    <property type="entry name" value="F-box domain"/>
    <property type="match status" value="1"/>
</dbReference>
<gene>
    <name evidence="2" type="ORF">PAPYR_978</name>
</gene>
<reference evidence="2" key="1">
    <citation type="journal article" date="2022" name="bioRxiv">
        <title>Genomics of Preaxostyla Flagellates Illuminates Evolutionary Transitions and the Path Towards Mitochondrial Loss.</title>
        <authorList>
            <person name="Novak L.V.F."/>
            <person name="Treitli S.C."/>
            <person name="Pyrih J."/>
            <person name="Halakuc P."/>
            <person name="Pipaliya S.V."/>
            <person name="Vacek V."/>
            <person name="Brzon O."/>
            <person name="Soukal P."/>
            <person name="Eme L."/>
            <person name="Dacks J.B."/>
            <person name="Karnkowska A."/>
            <person name="Elias M."/>
            <person name="Hampl V."/>
        </authorList>
    </citation>
    <scope>NUCLEOTIDE SEQUENCE</scope>
    <source>
        <strain evidence="2">RCP-MX</strain>
    </source>
</reference>
<dbReference type="Proteomes" id="UP001141327">
    <property type="component" value="Unassembled WGS sequence"/>
</dbReference>
<protein>
    <submittedName>
        <fullName evidence="2">Uncharacterized protein</fullName>
    </submittedName>
</protein>